<evidence type="ECO:0000256" key="1">
    <source>
        <dbReference type="SAM" id="Phobius"/>
    </source>
</evidence>
<dbReference type="Proteomes" id="UP000247647">
    <property type="component" value="Unassembled WGS sequence"/>
</dbReference>
<dbReference type="GeneID" id="37124620"/>
<keyword evidence="1" id="KW-1133">Transmembrane helix</keyword>
<dbReference type="RefSeq" id="XP_025485275.1">
    <property type="nucleotide sequence ID" value="XM_025622164.1"/>
</dbReference>
<accession>A0A318Z0L0</accession>
<name>A0A318Z0L0_ASPNB</name>
<organism evidence="2 3">
    <name type="scientific">Aspergillus neoniger (strain CBS 115656)</name>
    <dbReference type="NCBI Taxonomy" id="1448310"/>
    <lineage>
        <taxon>Eukaryota</taxon>
        <taxon>Fungi</taxon>
        <taxon>Dikarya</taxon>
        <taxon>Ascomycota</taxon>
        <taxon>Pezizomycotina</taxon>
        <taxon>Eurotiomycetes</taxon>
        <taxon>Eurotiomycetidae</taxon>
        <taxon>Eurotiales</taxon>
        <taxon>Aspergillaceae</taxon>
        <taxon>Aspergillus</taxon>
        <taxon>Aspergillus subgen. Circumdati</taxon>
    </lineage>
</organism>
<keyword evidence="1" id="KW-0812">Transmembrane</keyword>
<keyword evidence="3" id="KW-1185">Reference proteome</keyword>
<feature type="transmembrane region" description="Helical" evidence="1">
    <location>
        <begin position="12"/>
        <end position="29"/>
    </location>
</feature>
<evidence type="ECO:0000313" key="2">
    <source>
        <dbReference type="EMBL" id="PYH39797.1"/>
    </source>
</evidence>
<keyword evidence="1" id="KW-0472">Membrane</keyword>
<protein>
    <submittedName>
        <fullName evidence="2">Uncharacterized protein</fullName>
    </submittedName>
</protein>
<evidence type="ECO:0000313" key="3">
    <source>
        <dbReference type="Proteomes" id="UP000247647"/>
    </source>
</evidence>
<sequence length="53" mass="5852">MLELAVPNDLATAASLVYAKLALIVRIAADANRRAKLRVIVALLQCYRCVAYY</sequence>
<gene>
    <name evidence="2" type="ORF">BO87DRAFT_371936</name>
</gene>
<reference evidence="2" key="1">
    <citation type="submission" date="2016-12" db="EMBL/GenBank/DDBJ databases">
        <title>The genomes of Aspergillus section Nigri reveals drivers in fungal speciation.</title>
        <authorList>
            <consortium name="DOE Joint Genome Institute"/>
            <person name="Vesth T.C."/>
            <person name="Nybo J."/>
            <person name="Theobald S."/>
            <person name="Brandl J."/>
            <person name="Frisvad J.C."/>
            <person name="Nielsen K.F."/>
            <person name="Lyhne E.K."/>
            <person name="Kogle M.E."/>
            <person name="Kuo A."/>
            <person name="Riley R."/>
            <person name="Clum A."/>
            <person name="Nolan M."/>
            <person name="Lipzen A."/>
            <person name="Salamov A."/>
            <person name="Henrissat B."/>
            <person name="Wiebenga A."/>
            <person name="De Vries R.P."/>
            <person name="Grigoriev I.V."/>
            <person name="Mortensen U.H."/>
            <person name="Andersen M.R."/>
            <person name="Baker S.E."/>
        </authorList>
    </citation>
    <scope>NUCLEOTIDE SEQUENCE [LARGE SCALE GENOMIC DNA]</scope>
    <source>
        <strain evidence="2">CBS 115656</strain>
    </source>
</reference>
<dbReference type="AlphaFoldDB" id="A0A318Z0L0"/>
<proteinExistence type="predicted"/>
<dbReference type="EMBL" id="KZ821445">
    <property type="protein sequence ID" value="PYH39797.1"/>
    <property type="molecule type" value="Genomic_DNA"/>
</dbReference>